<evidence type="ECO:0000313" key="2">
    <source>
        <dbReference type="Proteomes" id="UP000591542"/>
    </source>
</evidence>
<comment type="caution">
    <text evidence="1">The sequence shown here is derived from an EMBL/GenBank/DDBJ whole genome shotgun (WGS) entry which is preliminary data.</text>
</comment>
<dbReference type="EMBL" id="JACEMX010000144">
    <property type="protein sequence ID" value="MBA4463954.1"/>
    <property type="molecule type" value="Genomic_DNA"/>
</dbReference>
<evidence type="ECO:0000313" key="1">
    <source>
        <dbReference type="EMBL" id="MBA4463954.1"/>
    </source>
</evidence>
<proteinExistence type="predicted"/>
<gene>
    <name evidence="1" type="ORF">H2B01_07215</name>
</gene>
<sequence>MDEKEEDKSEESFQKHLVFYQKLNGTISEIEKEMTDMSDEKLLKHLKERIEAIELDKTRIRKLFPSVDAKTWDGLD</sequence>
<dbReference type="Proteomes" id="UP000591542">
    <property type="component" value="Unassembled WGS sequence"/>
</dbReference>
<accession>A0AC60WAS3</accession>
<name>A0AC60WAS3_9ARCH</name>
<reference evidence="1 2" key="1">
    <citation type="journal article" date="2020" name="Appl. Environ. Microbiol.">
        <title>Genomic Characteristics of a Novel Species of Ammonia-Oxidizing Archaea from the Jiulong River Estuary.</title>
        <authorList>
            <person name="Zou D."/>
            <person name="Wan R."/>
            <person name="Han L."/>
            <person name="Xu M.N."/>
            <person name="Liu Y."/>
            <person name="Liu H."/>
            <person name="Kao S.J."/>
            <person name="Li M."/>
        </authorList>
    </citation>
    <scope>NUCLEOTIDE SEQUENCE [LARGE SCALE GENOMIC DNA]</scope>
    <source>
        <strain evidence="1">S2bin1</strain>
    </source>
</reference>
<protein>
    <submittedName>
        <fullName evidence="1">Uncharacterized protein</fullName>
    </submittedName>
</protein>
<organism evidence="1 2">
    <name type="scientific">Candidatus Nitrosomaritimum aestuariumsis</name>
    <dbReference type="NCBI Taxonomy" id="3342354"/>
    <lineage>
        <taxon>Archaea</taxon>
        <taxon>Nitrososphaerota</taxon>
        <taxon>Nitrososphaeria</taxon>
        <taxon>Nitrosopumilales</taxon>
        <taxon>Nitrosopumilaceae</taxon>
        <taxon>Candidatus Nitrosomaritimum</taxon>
    </lineage>
</organism>